<evidence type="ECO:0000256" key="10">
    <source>
        <dbReference type="ARBA" id="ARBA00053547"/>
    </source>
</evidence>
<dbReference type="InterPro" id="IPR006385">
    <property type="entry name" value="HAD_hydro_SerB1"/>
</dbReference>
<evidence type="ECO:0000256" key="1">
    <source>
        <dbReference type="ARBA" id="ARBA00004970"/>
    </source>
</evidence>
<dbReference type="CDD" id="cd02612">
    <property type="entry name" value="HAD_PGPPase"/>
    <property type="match status" value="1"/>
</dbReference>
<evidence type="ECO:0000256" key="4">
    <source>
        <dbReference type="ARBA" id="ARBA00021697"/>
    </source>
</evidence>
<comment type="function">
    <text evidence="10">Catalyzes the dephosphorylation of histidinol-phosphate to histidinol, the direct precursor of histidine.</text>
</comment>
<evidence type="ECO:0000313" key="12">
    <source>
        <dbReference type="Proteomes" id="UP000077037"/>
    </source>
</evidence>
<sequence>MTAPRRLALFDLDHTLLPLDSDYQWADFLARTGRAGDPDEARRRNDDLMERYNRGELTAEQAAEFMLGLLAAHAPYDLALWHEEFMAQVIRPAFTARAVNLVAEHLQAGDLCAVVTATNSFVTAPIARAFGVPHLVATDPEYVAGRYTGRILGTPSFREGKVVRVREWLAGMGLTLADFTETFFYSDSVNDVPLLEQVTRPIATNPSPALRDIAERQNWIVLDLFDHTLDAKS</sequence>
<name>A0A157LD74_9BORD</name>
<evidence type="ECO:0000256" key="7">
    <source>
        <dbReference type="ARBA" id="ARBA00022842"/>
    </source>
</evidence>
<dbReference type="RefSeq" id="WP_066408013.1">
    <property type="nucleotide sequence ID" value="NZ_FKBS01000007.1"/>
</dbReference>
<evidence type="ECO:0000256" key="3">
    <source>
        <dbReference type="ARBA" id="ARBA00013085"/>
    </source>
</evidence>
<dbReference type="NCBIfam" id="TIGR01490">
    <property type="entry name" value="HAD-SF-IB-hyp1"/>
    <property type="match status" value="1"/>
</dbReference>
<dbReference type="AlphaFoldDB" id="A0A157LD74"/>
<dbReference type="EC" id="3.1.3.15" evidence="3"/>
<dbReference type="InterPro" id="IPR050582">
    <property type="entry name" value="HAD-like_SerB"/>
</dbReference>
<dbReference type="FunFam" id="3.40.50.1000:FF:000025">
    <property type="entry name" value="HAD hydrolase, family IB"/>
    <property type="match status" value="1"/>
</dbReference>
<dbReference type="GO" id="GO:0004401">
    <property type="term" value="F:histidinol-phosphatase activity"/>
    <property type="evidence" value="ECO:0007669"/>
    <property type="project" value="UniProtKB-EC"/>
</dbReference>
<dbReference type="GO" id="GO:0046872">
    <property type="term" value="F:metal ion binding"/>
    <property type="evidence" value="ECO:0007669"/>
    <property type="project" value="UniProtKB-KW"/>
</dbReference>
<dbReference type="SUPFAM" id="SSF56784">
    <property type="entry name" value="HAD-like"/>
    <property type="match status" value="1"/>
</dbReference>
<organism evidence="11 12">
    <name type="scientific">Bordetella ansorpii</name>
    <dbReference type="NCBI Taxonomy" id="288768"/>
    <lineage>
        <taxon>Bacteria</taxon>
        <taxon>Pseudomonadati</taxon>
        <taxon>Pseudomonadota</taxon>
        <taxon>Betaproteobacteria</taxon>
        <taxon>Burkholderiales</taxon>
        <taxon>Alcaligenaceae</taxon>
        <taxon>Bordetella</taxon>
    </lineage>
</organism>
<keyword evidence="7" id="KW-0460">Magnesium</keyword>
<comment type="catalytic activity">
    <reaction evidence="9">
        <text>L-histidinol phosphate + H2O = L-histidinol + phosphate</text>
        <dbReference type="Rhea" id="RHEA:14465"/>
        <dbReference type="ChEBI" id="CHEBI:15377"/>
        <dbReference type="ChEBI" id="CHEBI:43474"/>
        <dbReference type="ChEBI" id="CHEBI:57699"/>
        <dbReference type="ChEBI" id="CHEBI:57980"/>
        <dbReference type="EC" id="3.1.3.15"/>
    </reaction>
    <physiologicalReaction direction="left-to-right" evidence="9">
        <dbReference type="Rhea" id="RHEA:14466"/>
    </physiologicalReaction>
</comment>
<dbReference type="Proteomes" id="UP000077037">
    <property type="component" value="Unassembled WGS sequence"/>
</dbReference>
<accession>A0A157LD74</accession>
<dbReference type="OrthoDB" id="9784466at2"/>
<keyword evidence="6 11" id="KW-0378">Hydrolase</keyword>
<comment type="similarity">
    <text evidence="2">Belongs to the HAD-like hydrolase superfamily. SerB family.</text>
</comment>
<dbReference type="Gene3D" id="3.40.50.1000">
    <property type="entry name" value="HAD superfamily/HAD-like"/>
    <property type="match status" value="1"/>
</dbReference>
<gene>
    <name evidence="11" type="primary">serB_1</name>
    <name evidence="11" type="ORF">SAMEA1982600_00674</name>
</gene>
<protein>
    <recommendedName>
        <fullName evidence="4">Histidinol-phosphatase</fullName>
        <ecNumber evidence="3">3.1.3.15</ecNumber>
    </recommendedName>
    <alternativeName>
        <fullName evidence="8">Histidinol-phosphate phosphatase</fullName>
    </alternativeName>
</protein>
<comment type="pathway">
    <text evidence="1">Amino-acid biosynthesis; L-histidine biosynthesis; L-histidine from 5-phospho-alpha-D-ribose 1-diphosphate: step 8/9.</text>
</comment>
<dbReference type="Pfam" id="PF12710">
    <property type="entry name" value="HAD"/>
    <property type="match status" value="1"/>
</dbReference>
<dbReference type="NCBIfam" id="TIGR01488">
    <property type="entry name" value="HAD-SF-IB"/>
    <property type="match status" value="1"/>
</dbReference>
<reference evidence="11 12" key="1">
    <citation type="submission" date="2016-03" db="EMBL/GenBank/DDBJ databases">
        <authorList>
            <consortium name="Pathogen Informatics"/>
        </authorList>
    </citation>
    <scope>NUCLEOTIDE SEQUENCE [LARGE SCALE GENOMIC DNA]</scope>
    <source>
        <strain evidence="11 12">NCTC13364</strain>
    </source>
</reference>
<evidence type="ECO:0000256" key="6">
    <source>
        <dbReference type="ARBA" id="ARBA00022801"/>
    </source>
</evidence>
<proteinExistence type="inferred from homology"/>
<dbReference type="EMBL" id="FKBS01000007">
    <property type="protein sequence ID" value="SAH94239.1"/>
    <property type="molecule type" value="Genomic_DNA"/>
</dbReference>
<evidence type="ECO:0000256" key="5">
    <source>
        <dbReference type="ARBA" id="ARBA00022723"/>
    </source>
</evidence>
<evidence type="ECO:0000313" key="11">
    <source>
        <dbReference type="EMBL" id="SAH94239.1"/>
    </source>
</evidence>
<keyword evidence="5" id="KW-0479">Metal-binding</keyword>
<dbReference type="Gene3D" id="1.20.1440.100">
    <property type="entry name" value="SG protein - dephosphorylation function"/>
    <property type="match status" value="1"/>
</dbReference>
<dbReference type="InterPro" id="IPR036412">
    <property type="entry name" value="HAD-like_sf"/>
</dbReference>
<evidence type="ECO:0000256" key="8">
    <source>
        <dbReference type="ARBA" id="ARBA00033209"/>
    </source>
</evidence>
<dbReference type="PANTHER" id="PTHR43344:SF13">
    <property type="entry name" value="PHOSPHATASE RV3661-RELATED"/>
    <property type="match status" value="1"/>
</dbReference>
<evidence type="ECO:0000256" key="2">
    <source>
        <dbReference type="ARBA" id="ARBA00009184"/>
    </source>
</evidence>
<evidence type="ECO:0000256" key="9">
    <source>
        <dbReference type="ARBA" id="ARBA00052092"/>
    </source>
</evidence>
<dbReference type="PANTHER" id="PTHR43344">
    <property type="entry name" value="PHOSPHOSERINE PHOSPHATASE"/>
    <property type="match status" value="1"/>
</dbReference>
<dbReference type="InterPro" id="IPR023214">
    <property type="entry name" value="HAD_sf"/>
</dbReference>